<reference evidence="3 4" key="1">
    <citation type="submission" date="2016-09" db="EMBL/GenBank/DDBJ databases">
        <title>Extensive genetic diversity and differential bi-allelic expression allows diatom success in the polar Southern Ocean.</title>
        <authorList>
            <consortium name="DOE Joint Genome Institute"/>
            <person name="Mock T."/>
            <person name="Otillar R.P."/>
            <person name="Strauss J."/>
            <person name="Dupont C."/>
            <person name="Frickenhaus S."/>
            <person name="Maumus F."/>
            <person name="Mcmullan M."/>
            <person name="Sanges R."/>
            <person name="Schmutz J."/>
            <person name="Toseland A."/>
            <person name="Valas R."/>
            <person name="Veluchamy A."/>
            <person name="Ward B.J."/>
            <person name="Allen A."/>
            <person name="Barry K."/>
            <person name="Falciatore A."/>
            <person name="Ferrante M."/>
            <person name="Fortunato A.E."/>
            <person name="Gloeckner G."/>
            <person name="Gruber A."/>
            <person name="Hipkin R."/>
            <person name="Janech M."/>
            <person name="Kroth P."/>
            <person name="Leese F."/>
            <person name="Lindquist E."/>
            <person name="Lyon B.R."/>
            <person name="Martin J."/>
            <person name="Mayer C."/>
            <person name="Parker M."/>
            <person name="Quesneville H."/>
            <person name="Raymond J."/>
            <person name="Uhlig C."/>
            <person name="Valentin K.U."/>
            <person name="Worden A.Z."/>
            <person name="Armbrust E.V."/>
            <person name="Bowler C."/>
            <person name="Green B."/>
            <person name="Moulton V."/>
            <person name="Van Oosterhout C."/>
            <person name="Grigoriev I."/>
        </authorList>
    </citation>
    <scope>NUCLEOTIDE SEQUENCE [LARGE SCALE GENOMIC DNA]</scope>
    <source>
        <strain evidence="3 4">CCMP1102</strain>
    </source>
</reference>
<dbReference type="EMBL" id="KV784379">
    <property type="protein sequence ID" value="OEU08632.1"/>
    <property type="molecule type" value="Genomic_DNA"/>
</dbReference>
<evidence type="ECO:0000313" key="4">
    <source>
        <dbReference type="Proteomes" id="UP000095751"/>
    </source>
</evidence>
<evidence type="ECO:0000256" key="1">
    <source>
        <dbReference type="SAM" id="MobiDB-lite"/>
    </source>
</evidence>
<dbReference type="Proteomes" id="UP000095751">
    <property type="component" value="Unassembled WGS sequence"/>
</dbReference>
<dbReference type="InParanoid" id="A0A1E7ERY3"/>
<keyword evidence="4" id="KW-1185">Reference proteome</keyword>
<proteinExistence type="predicted"/>
<gene>
    <name evidence="3" type="ORF">FRACYDRAFT_249526</name>
</gene>
<dbReference type="Pfam" id="PF20710">
    <property type="entry name" value="DUF6824"/>
    <property type="match status" value="1"/>
</dbReference>
<protein>
    <recommendedName>
        <fullName evidence="2">DUF6824 domain-containing protein</fullName>
    </recommendedName>
</protein>
<dbReference type="InterPro" id="IPR049227">
    <property type="entry name" value="DUF6824"/>
</dbReference>
<name>A0A1E7ERY3_9STRA</name>
<feature type="compositionally biased region" description="Low complexity" evidence="1">
    <location>
        <begin position="48"/>
        <end position="59"/>
    </location>
</feature>
<evidence type="ECO:0000313" key="3">
    <source>
        <dbReference type="EMBL" id="OEU08632.1"/>
    </source>
</evidence>
<organism evidence="3 4">
    <name type="scientific">Fragilariopsis cylindrus CCMP1102</name>
    <dbReference type="NCBI Taxonomy" id="635003"/>
    <lineage>
        <taxon>Eukaryota</taxon>
        <taxon>Sar</taxon>
        <taxon>Stramenopiles</taxon>
        <taxon>Ochrophyta</taxon>
        <taxon>Bacillariophyta</taxon>
        <taxon>Bacillariophyceae</taxon>
        <taxon>Bacillariophycidae</taxon>
        <taxon>Bacillariales</taxon>
        <taxon>Bacillariaceae</taxon>
        <taxon>Fragilariopsis</taxon>
    </lineage>
</organism>
<sequence>MPTANDVLCGRGKSCNNHSGNIQFISIVKDHVQTYMNLSSRFEKTLLKSNNNNNNNKSSQAIKKMKQQQQQRQQMTPIAATTTICFEPIQCHSTEDLCDHCITARSLSLKTSDLLTSILNVVETTTAEEDEVNDYDCLSTKMLMMTALPPPLPPQRTRYVSEESCAFLPAPVLSSSSSSSSLYDDR</sequence>
<feature type="region of interest" description="Disordered" evidence="1">
    <location>
        <begin position="48"/>
        <end position="72"/>
    </location>
</feature>
<accession>A0A1E7ERY3</accession>
<dbReference type="AlphaFoldDB" id="A0A1E7ERY3"/>
<dbReference type="KEGG" id="fcy:FRACYDRAFT_249526"/>
<evidence type="ECO:0000259" key="2">
    <source>
        <dbReference type="Pfam" id="PF20710"/>
    </source>
</evidence>
<feature type="domain" description="DUF6824" evidence="2">
    <location>
        <begin position="6"/>
        <end position="47"/>
    </location>
</feature>